<proteinExistence type="predicted"/>
<protein>
    <submittedName>
        <fullName evidence="2">Serine hydrolase</fullName>
    </submittedName>
</protein>
<dbReference type="EMBL" id="PGTO01000001">
    <property type="protein sequence ID" value="RAU23665.1"/>
    <property type="molecule type" value="Genomic_DNA"/>
</dbReference>
<keyword evidence="2" id="KW-0378">Hydrolase</keyword>
<evidence type="ECO:0000313" key="2">
    <source>
        <dbReference type="EMBL" id="RAU23665.1"/>
    </source>
</evidence>
<dbReference type="Pfam" id="PF00144">
    <property type="entry name" value="Beta-lactamase"/>
    <property type="match status" value="1"/>
</dbReference>
<sequence length="411" mass="44397">MAGQDSRRQATGLVRGLASAVFGLLAALLPSACGSLSTTELDSGQIAALGQAPAAPVQIEIDTLARPMVESGYTPGLVVGVLLPDGTTRFAGYGVTDQDSGRRPDADTLFAIGSLSKGFLAALTAQLVEQGVLSWDETLPALLPPGTPLSEDARRITLRQLATHTSGLPRQPITLRMLRYFVEYLFDGENFYRHFNAATVFDYLAEVEIDEPGQPQYSNIGYALLGHAVERRTGRSLEDLLEDRLARPLGLACTGYLPEALPCHAQRAFGHAGDQPKFIARGKPAPDWRFTPLMRGSAALSSTARDLLRFAAAHLNERDSALAANLRVQVPRDKEAAATAWVVDRLDGHAITYQIGIVAGYTSYMGLDLERKTAVVVLQNAFNWDNSLGHKLLLRLAVRPDSQPINLSLSQ</sequence>
<organism evidence="2 3">
    <name type="scientific">Paramagnetospirillum kuznetsovii</name>
    <dbReference type="NCBI Taxonomy" id="2053833"/>
    <lineage>
        <taxon>Bacteria</taxon>
        <taxon>Pseudomonadati</taxon>
        <taxon>Pseudomonadota</taxon>
        <taxon>Alphaproteobacteria</taxon>
        <taxon>Rhodospirillales</taxon>
        <taxon>Magnetospirillaceae</taxon>
        <taxon>Paramagnetospirillum</taxon>
    </lineage>
</organism>
<dbReference type="Proteomes" id="UP000251075">
    <property type="component" value="Unassembled WGS sequence"/>
</dbReference>
<evidence type="ECO:0000259" key="1">
    <source>
        <dbReference type="Pfam" id="PF00144"/>
    </source>
</evidence>
<name>A0A364P3H7_9PROT</name>
<dbReference type="Gene3D" id="3.40.710.10">
    <property type="entry name" value="DD-peptidase/beta-lactamase superfamily"/>
    <property type="match status" value="1"/>
</dbReference>
<dbReference type="PANTHER" id="PTHR46825:SF8">
    <property type="entry name" value="BETA-LACTAMASE-RELATED"/>
    <property type="match status" value="1"/>
</dbReference>
<gene>
    <name evidence="2" type="ORF">CU669_00740</name>
</gene>
<dbReference type="PANTHER" id="PTHR46825">
    <property type="entry name" value="D-ALANYL-D-ALANINE-CARBOXYPEPTIDASE/ENDOPEPTIDASE AMPH"/>
    <property type="match status" value="1"/>
</dbReference>
<dbReference type="InterPro" id="IPR012338">
    <property type="entry name" value="Beta-lactam/transpept-like"/>
</dbReference>
<dbReference type="InterPro" id="IPR001466">
    <property type="entry name" value="Beta-lactam-related"/>
</dbReference>
<dbReference type="GO" id="GO:0016787">
    <property type="term" value="F:hydrolase activity"/>
    <property type="evidence" value="ECO:0007669"/>
    <property type="project" value="UniProtKB-KW"/>
</dbReference>
<evidence type="ECO:0000313" key="3">
    <source>
        <dbReference type="Proteomes" id="UP000251075"/>
    </source>
</evidence>
<comment type="caution">
    <text evidence="2">The sequence shown here is derived from an EMBL/GenBank/DDBJ whole genome shotgun (WGS) entry which is preliminary data.</text>
</comment>
<accession>A0A364P3H7</accession>
<dbReference type="SUPFAM" id="SSF56601">
    <property type="entry name" value="beta-lactamase/transpeptidase-like"/>
    <property type="match status" value="1"/>
</dbReference>
<keyword evidence="3" id="KW-1185">Reference proteome</keyword>
<dbReference type="InterPro" id="IPR050491">
    <property type="entry name" value="AmpC-like"/>
</dbReference>
<dbReference type="OrthoDB" id="5377431at2"/>
<dbReference type="AlphaFoldDB" id="A0A364P3H7"/>
<reference evidence="2 3" key="1">
    <citation type="submission" date="2017-11" db="EMBL/GenBank/DDBJ databases">
        <title>Draft genome sequence of magnetotactic bacterium Magnetospirillum kuznetsovii LBB-42.</title>
        <authorList>
            <person name="Grouzdev D.S."/>
            <person name="Rysina M.S."/>
            <person name="Baslerov R.V."/>
            <person name="Koziaeva V."/>
        </authorList>
    </citation>
    <scope>NUCLEOTIDE SEQUENCE [LARGE SCALE GENOMIC DNA]</scope>
    <source>
        <strain evidence="2 3">LBB-42</strain>
    </source>
</reference>
<feature type="domain" description="Beta-lactamase-related" evidence="1">
    <location>
        <begin position="62"/>
        <end position="386"/>
    </location>
</feature>